<evidence type="ECO:0000256" key="8">
    <source>
        <dbReference type="ARBA" id="ARBA00023056"/>
    </source>
</evidence>
<dbReference type="InterPro" id="IPR017853">
    <property type="entry name" value="GH"/>
</dbReference>
<dbReference type="Pfam" id="PF02922">
    <property type="entry name" value="CBM_48"/>
    <property type="match status" value="1"/>
</dbReference>
<evidence type="ECO:0000256" key="1">
    <source>
        <dbReference type="ARBA" id="ARBA00000826"/>
    </source>
</evidence>
<dbReference type="Gene3D" id="2.60.40.1180">
    <property type="entry name" value="Golgi alpha-mannosidase II"/>
    <property type="match status" value="1"/>
</dbReference>
<keyword evidence="5 10" id="KW-0321">Glycogen metabolism</keyword>
<dbReference type="InterPro" id="IPR006047">
    <property type="entry name" value="GH13_cat_dom"/>
</dbReference>
<evidence type="ECO:0000256" key="9">
    <source>
        <dbReference type="ARBA" id="ARBA00023277"/>
    </source>
</evidence>
<accession>A0A6G9QJT9</accession>
<dbReference type="PANTHER" id="PTHR43651">
    <property type="entry name" value="1,4-ALPHA-GLUCAN-BRANCHING ENZYME"/>
    <property type="match status" value="1"/>
</dbReference>
<dbReference type="InterPro" id="IPR006048">
    <property type="entry name" value="A-amylase/branching_C"/>
</dbReference>
<dbReference type="InterPro" id="IPR037439">
    <property type="entry name" value="Branching_enzy"/>
</dbReference>
<keyword evidence="6 10" id="KW-0328">Glycosyltransferase</keyword>
<evidence type="ECO:0000256" key="11">
    <source>
        <dbReference type="PIRSR" id="PIRSR000463-1"/>
    </source>
</evidence>
<dbReference type="CDD" id="cd11322">
    <property type="entry name" value="AmyAc_Glg_BE"/>
    <property type="match status" value="1"/>
</dbReference>
<dbReference type="SMART" id="SM00642">
    <property type="entry name" value="Aamy"/>
    <property type="match status" value="1"/>
</dbReference>
<feature type="domain" description="Glycosyl hydrolase family 13 catalytic" evidence="12">
    <location>
        <begin position="256"/>
        <end position="620"/>
    </location>
</feature>
<dbReference type="Pfam" id="PF02806">
    <property type="entry name" value="Alpha-amylase_C"/>
    <property type="match status" value="1"/>
</dbReference>
<dbReference type="UniPathway" id="UPA00164"/>
<feature type="active site" description="Nucleophile" evidence="10 11">
    <location>
        <position position="415"/>
    </location>
</feature>
<evidence type="ECO:0000313" key="13">
    <source>
        <dbReference type="EMBL" id="QIR14648.1"/>
    </source>
</evidence>
<comment type="similarity">
    <text evidence="4 10">Belongs to the glycosyl hydrolase 13 family. GlgB subfamily.</text>
</comment>
<dbReference type="Gene3D" id="2.60.40.10">
    <property type="entry name" value="Immunoglobulins"/>
    <property type="match status" value="1"/>
</dbReference>
<dbReference type="SUPFAM" id="SSF51445">
    <property type="entry name" value="(Trans)glycosidases"/>
    <property type="match status" value="1"/>
</dbReference>
<comment type="pathway">
    <text evidence="3 10">Glycan biosynthesis; glycogen biosynthesis.</text>
</comment>
<reference evidence="13 14" key="1">
    <citation type="submission" date="2020-03" db="EMBL/GenBank/DDBJ databases">
        <title>Complete genome sequence of Shewanella sp.</title>
        <authorList>
            <person name="Kim Y.-S."/>
            <person name="Kim S.-J."/>
            <person name="Jung H.-K."/>
            <person name="Kim K.-H."/>
        </authorList>
    </citation>
    <scope>NUCLEOTIDE SEQUENCE [LARGE SCALE GENOMIC DNA]</scope>
    <source>
        <strain evidence="13 14">PN3F2</strain>
    </source>
</reference>
<dbReference type="EMBL" id="CP050313">
    <property type="protein sequence ID" value="QIR14648.1"/>
    <property type="molecule type" value="Genomic_DNA"/>
</dbReference>
<dbReference type="Proteomes" id="UP000502608">
    <property type="component" value="Chromosome"/>
</dbReference>
<dbReference type="GO" id="GO:0005978">
    <property type="term" value="P:glycogen biosynthetic process"/>
    <property type="evidence" value="ECO:0007669"/>
    <property type="project" value="UniProtKB-UniRule"/>
</dbReference>
<gene>
    <name evidence="10 13" type="primary">glgB</name>
    <name evidence="13" type="ORF">HBH39_09220</name>
</gene>
<dbReference type="KEGG" id="saes:HBH39_09220"/>
<dbReference type="InterPro" id="IPR004193">
    <property type="entry name" value="Glyco_hydro_13_N"/>
</dbReference>
<comment type="function">
    <text evidence="2 10">Catalyzes the formation of the alpha-1,6-glucosidic linkages in glycogen by scission of a 1,4-alpha-linked oligosaccharide from growing alpha-1,4-glucan chains and the subsequent attachment of the oligosaccharide to the alpha-1,6 position.</text>
</comment>
<dbReference type="InterPro" id="IPR014756">
    <property type="entry name" value="Ig_E-set"/>
</dbReference>
<dbReference type="GO" id="GO:0004553">
    <property type="term" value="F:hydrolase activity, hydrolyzing O-glycosyl compounds"/>
    <property type="evidence" value="ECO:0007669"/>
    <property type="project" value="InterPro"/>
</dbReference>
<keyword evidence="7 10" id="KW-0808">Transferase</keyword>
<dbReference type="FunFam" id="3.20.20.80:FF:000003">
    <property type="entry name" value="1,4-alpha-glucan branching enzyme GlgB"/>
    <property type="match status" value="1"/>
</dbReference>
<feature type="active site" description="Proton donor" evidence="10 11">
    <location>
        <position position="468"/>
    </location>
</feature>
<name>A0A6G9QJT9_9GAMM</name>
<keyword evidence="14" id="KW-1185">Reference proteome</keyword>
<dbReference type="InterPro" id="IPR006407">
    <property type="entry name" value="GlgB"/>
</dbReference>
<dbReference type="GO" id="GO:0043169">
    <property type="term" value="F:cation binding"/>
    <property type="evidence" value="ECO:0007669"/>
    <property type="project" value="InterPro"/>
</dbReference>
<evidence type="ECO:0000256" key="5">
    <source>
        <dbReference type="ARBA" id="ARBA00022600"/>
    </source>
</evidence>
<organism evidence="13 14">
    <name type="scientific">Shewanella aestuarii</name>
    <dbReference type="NCBI Taxonomy" id="1028752"/>
    <lineage>
        <taxon>Bacteria</taxon>
        <taxon>Pseudomonadati</taxon>
        <taxon>Pseudomonadota</taxon>
        <taxon>Gammaproteobacteria</taxon>
        <taxon>Alteromonadales</taxon>
        <taxon>Shewanellaceae</taxon>
        <taxon>Shewanella</taxon>
    </lineage>
</organism>
<keyword evidence="9 10" id="KW-0119">Carbohydrate metabolism</keyword>
<dbReference type="EC" id="2.4.1.18" evidence="10"/>
<dbReference type="AlphaFoldDB" id="A0A6G9QJT9"/>
<dbReference type="GO" id="GO:0003844">
    <property type="term" value="F:1,4-alpha-glucan branching enzyme activity"/>
    <property type="evidence" value="ECO:0007669"/>
    <property type="project" value="UniProtKB-UniRule"/>
</dbReference>
<dbReference type="RefSeq" id="WP_167677616.1">
    <property type="nucleotide sequence ID" value="NZ_CP050313.1"/>
</dbReference>
<comment type="subunit">
    <text evidence="10">Monomer.</text>
</comment>
<dbReference type="Pfam" id="PF00128">
    <property type="entry name" value="Alpha-amylase"/>
    <property type="match status" value="1"/>
</dbReference>
<dbReference type="FunFam" id="2.60.40.1180:FF:000002">
    <property type="entry name" value="1,4-alpha-glucan branching enzyme GlgB"/>
    <property type="match status" value="1"/>
</dbReference>
<keyword evidence="8 10" id="KW-0320">Glycogen biosynthesis</keyword>
<evidence type="ECO:0000256" key="6">
    <source>
        <dbReference type="ARBA" id="ARBA00022676"/>
    </source>
</evidence>
<evidence type="ECO:0000256" key="10">
    <source>
        <dbReference type="HAMAP-Rule" id="MF_00685"/>
    </source>
</evidence>
<dbReference type="NCBIfam" id="NF003811">
    <property type="entry name" value="PRK05402.1"/>
    <property type="match status" value="1"/>
</dbReference>
<protein>
    <recommendedName>
        <fullName evidence="10">1,4-alpha-glucan branching enzyme GlgB</fullName>
        <ecNumber evidence="10">2.4.1.18</ecNumber>
    </recommendedName>
    <alternativeName>
        <fullName evidence="10">1,4-alpha-D-glucan:1,4-alpha-D-glucan 6-glucosyl-transferase</fullName>
    </alternativeName>
    <alternativeName>
        <fullName evidence="10">Alpha-(1-&gt;4)-glucan branching enzyme</fullName>
    </alternativeName>
    <alternativeName>
        <fullName evidence="10">Glycogen branching enzyme</fullName>
        <shortName evidence="10">BE</shortName>
    </alternativeName>
</protein>
<dbReference type="InterPro" id="IPR054169">
    <property type="entry name" value="GlgB_N"/>
</dbReference>
<dbReference type="SUPFAM" id="SSF81296">
    <property type="entry name" value="E set domains"/>
    <property type="match status" value="2"/>
</dbReference>
<dbReference type="InterPro" id="IPR013783">
    <property type="entry name" value="Ig-like_fold"/>
</dbReference>
<evidence type="ECO:0000256" key="2">
    <source>
        <dbReference type="ARBA" id="ARBA00002953"/>
    </source>
</evidence>
<dbReference type="PANTHER" id="PTHR43651:SF3">
    <property type="entry name" value="1,4-ALPHA-GLUCAN-BRANCHING ENZYME"/>
    <property type="match status" value="1"/>
</dbReference>
<dbReference type="InterPro" id="IPR044143">
    <property type="entry name" value="GlgB_N_E_set_prok"/>
</dbReference>
<dbReference type="GO" id="GO:0005829">
    <property type="term" value="C:cytosol"/>
    <property type="evidence" value="ECO:0007669"/>
    <property type="project" value="TreeGrafter"/>
</dbReference>
<dbReference type="NCBIfam" id="TIGR01515">
    <property type="entry name" value="branching_enzym"/>
    <property type="match status" value="1"/>
</dbReference>
<evidence type="ECO:0000256" key="7">
    <source>
        <dbReference type="ARBA" id="ARBA00022679"/>
    </source>
</evidence>
<dbReference type="CDD" id="cd02855">
    <property type="entry name" value="E_set_GBE_prok_N"/>
    <property type="match status" value="1"/>
</dbReference>
<evidence type="ECO:0000256" key="3">
    <source>
        <dbReference type="ARBA" id="ARBA00004964"/>
    </source>
</evidence>
<dbReference type="PIRSF" id="PIRSF000463">
    <property type="entry name" value="GlgB"/>
    <property type="match status" value="1"/>
</dbReference>
<dbReference type="SUPFAM" id="SSF51011">
    <property type="entry name" value="Glycosyl hydrolase domain"/>
    <property type="match status" value="1"/>
</dbReference>
<dbReference type="Pfam" id="PF22019">
    <property type="entry name" value="GlgB_N"/>
    <property type="match status" value="1"/>
</dbReference>
<dbReference type="NCBIfam" id="NF008967">
    <property type="entry name" value="PRK12313.1"/>
    <property type="match status" value="1"/>
</dbReference>
<evidence type="ECO:0000313" key="14">
    <source>
        <dbReference type="Proteomes" id="UP000502608"/>
    </source>
</evidence>
<proteinExistence type="inferred from homology"/>
<sequence>MNVANPYFSQGSDIALLNGEYSDIFSLLGMHSINDGKALIVRCYLPNALAVDVISVKDGRKVASLEMANEQGLFAGKMGRRVKPFNYVLRVQYPLCQLDIDDPYQYSSPLNDQDVYLFNEGSQLQAYAFQGANWLKHHNKEGVHFCVWAPNAQSVALIGDLNHWDRRRHIMRKHPASGLWDIFITDVEAGQHYKFAIKNSQGDSVIKSDPYAVCMQPSPDNASKIPPKQVYQWQDSQWLSKRKTLTSHDKPMSIYEVQLASWRRTGDDGQSYTDYQQLIAELVPYTKEMGFTHLQLMPISEYPFDGSWGYQPVGLYAPTYRFGDANGLKAFIDACHQQDIAVLLDWVPAHFPKDPHGLVQFDGTHLYEHQDPRKGEHPDWDTLIYNFDRAEVRSFLLSNAHYWLAEFHFDGLRLDAVSSMLYLDYSREHGQWLPNQYGGRENLEAISFLQELNARMYQCFPGINMIAEESTAWPGVTQSTDNKGLGFGYKWNMGWMNDSLAYLSCDPLFRRYHHGELTFSLVYAFTEQFILSLSHDEVVHGKGSLLHKITGDDWQKFATLRAYYGYMWSHPGKKLLFMGNEFAQRNEWNHNQSLDWHLLEYAPHQGVQDWVRDLNQIYSQHPALYELDNHYEGFQWLDCDNADANVLVYCRFAKDKQQHLVVIVNMSPEVYHHFRVGVPEKTEYSEYLSSDHRHYGGSGVVNSEPQLAESIAWQSMPHSIVVTVPPLGCSIWGIAETLDAQELAK</sequence>
<evidence type="ECO:0000259" key="12">
    <source>
        <dbReference type="SMART" id="SM00642"/>
    </source>
</evidence>
<dbReference type="InterPro" id="IPR013780">
    <property type="entry name" value="Glyco_hydro_b"/>
</dbReference>
<dbReference type="HAMAP" id="MF_00685">
    <property type="entry name" value="GlgB"/>
    <property type="match status" value="1"/>
</dbReference>
<comment type="catalytic activity">
    <reaction evidence="1 10">
        <text>Transfers a segment of a (1-&gt;4)-alpha-D-glucan chain to a primary hydroxy group in a similar glucan chain.</text>
        <dbReference type="EC" id="2.4.1.18"/>
    </reaction>
</comment>
<dbReference type="Gene3D" id="3.20.20.80">
    <property type="entry name" value="Glycosidases"/>
    <property type="match status" value="1"/>
</dbReference>
<evidence type="ECO:0000256" key="4">
    <source>
        <dbReference type="ARBA" id="ARBA00009000"/>
    </source>
</evidence>